<dbReference type="InterPro" id="IPR012334">
    <property type="entry name" value="Pectin_lyas_fold"/>
</dbReference>
<protein>
    <submittedName>
        <fullName evidence="7">Glycoside hydrolase family 28 protein</fullName>
    </submittedName>
</protein>
<reference evidence="7 8" key="1">
    <citation type="submission" date="2021-01" db="EMBL/GenBank/DDBJ databases">
        <title>Carboxyliciviraga sp.nov., isolated from coastal sediments.</title>
        <authorList>
            <person name="Lu D."/>
            <person name="Zhang T."/>
        </authorList>
    </citation>
    <scope>NUCLEOTIDE SEQUENCE [LARGE SCALE GENOMIC DNA]</scope>
    <source>
        <strain evidence="7 8">N1Y132</strain>
    </source>
</reference>
<dbReference type="RefSeq" id="WP_200463329.1">
    <property type="nucleotide sequence ID" value="NZ_JAENRR010000003.1"/>
</dbReference>
<dbReference type="InterPro" id="IPR011050">
    <property type="entry name" value="Pectin_lyase_fold/virulence"/>
</dbReference>
<keyword evidence="8" id="KW-1185">Reference proteome</keyword>
<sequence>MKNCFFNKIALLILGITILCVNNANAQGWEKAQEIIEGIQEPSFPNRSFNVRDLGAIGDGKHNDLPAIQSAINICSQAGGGRVVIPEGEYWLEGPIHFRSNVNLYLSEESIIRFSAEPADFLPLVFTRWEGTELFNYSPFIYANSCTNIAINGSGTIDGNAKDTFAPWLEKQTPDQNNLRDMGDKGVPVEQRVFGEGHWLRPSFIQFINCHRVKMEGVKVIESPFWIIHPVYSSHIIMRNLHIESFRLNNDGIDLDSCTDALVEGCTFSTGDDAVVIKSGRDYEGRQLARPSENIVIRNNTCLEVHNGIAIGSEMSGSVRNVFIENNTIKSGRHLIYFKANLDRGGMIENVSVRNIEVGQATKALIYFQTDYHSFRGGHFPPTFRNFHIENVTCEETGYGIRVQGHIESPITNVHIKNVTIEKAQLPVKIHEHDQVLLENVTINGKNYSN</sequence>
<dbReference type="Gene3D" id="2.160.20.10">
    <property type="entry name" value="Single-stranded right-handed beta-helix, Pectin lyase-like"/>
    <property type="match status" value="1"/>
</dbReference>
<evidence type="ECO:0000256" key="3">
    <source>
        <dbReference type="ARBA" id="ARBA00023295"/>
    </source>
</evidence>
<keyword evidence="5" id="KW-0732">Signal</keyword>
<dbReference type="InterPro" id="IPR000743">
    <property type="entry name" value="Glyco_hydro_28"/>
</dbReference>
<dbReference type="Pfam" id="PF00295">
    <property type="entry name" value="Glyco_hydro_28"/>
    <property type="match status" value="1"/>
</dbReference>
<keyword evidence="3 4" id="KW-0326">Glycosidase</keyword>
<dbReference type="GO" id="GO:0016787">
    <property type="term" value="F:hydrolase activity"/>
    <property type="evidence" value="ECO:0007669"/>
    <property type="project" value="UniProtKB-KW"/>
</dbReference>
<evidence type="ECO:0000256" key="4">
    <source>
        <dbReference type="RuleBase" id="RU361169"/>
    </source>
</evidence>
<dbReference type="PANTHER" id="PTHR31339">
    <property type="entry name" value="PECTIN LYASE-RELATED"/>
    <property type="match status" value="1"/>
</dbReference>
<comment type="caution">
    <text evidence="7">The sequence shown here is derived from an EMBL/GenBank/DDBJ whole genome shotgun (WGS) entry which is preliminary data.</text>
</comment>
<organism evidence="7 8">
    <name type="scientific">Carboxylicivirga marina</name>
    <dbReference type="NCBI Taxonomy" id="2800988"/>
    <lineage>
        <taxon>Bacteria</taxon>
        <taxon>Pseudomonadati</taxon>
        <taxon>Bacteroidota</taxon>
        <taxon>Bacteroidia</taxon>
        <taxon>Marinilabiliales</taxon>
        <taxon>Marinilabiliaceae</taxon>
        <taxon>Carboxylicivirga</taxon>
    </lineage>
</organism>
<gene>
    <name evidence="7" type="ORF">JIV24_02005</name>
</gene>
<evidence type="ECO:0000259" key="6">
    <source>
        <dbReference type="Pfam" id="PF12708"/>
    </source>
</evidence>
<feature type="signal peptide" evidence="5">
    <location>
        <begin position="1"/>
        <end position="26"/>
    </location>
</feature>
<dbReference type="InterPro" id="IPR006626">
    <property type="entry name" value="PbH1"/>
</dbReference>
<evidence type="ECO:0000256" key="5">
    <source>
        <dbReference type="SAM" id="SignalP"/>
    </source>
</evidence>
<evidence type="ECO:0000313" key="7">
    <source>
        <dbReference type="EMBL" id="MBK3516096.1"/>
    </source>
</evidence>
<feature type="chain" id="PRO_5046658851" evidence="5">
    <location>
        <begin position="27"/>
        <end position="450"/>
    </location>
</feature>
<dbReference type="SMART" id="SM00710">
    <property type="entry name" value="PbH1"/>
    <property type="match status" value="6"/>
</dbReference>
<evidence type="ECO:0000256" key="2">
    <source>
        <dbReference type="ARBA" id="ARBA00022801"/>
    </source>
</evidence>
<dbReference type="EMBL" id="JAENRR010000003">
    <property type="protein sequence ID" value="MBK3516096.1"/>
    <property type="molecule type" value="Genomic_DNA"/>
</dbReference>
<comment type="similarity">
    <text evidence="1 4">Belongs to the glycosyl hydrolase 28 family.</text>
</comment>
<dbReference type="SUPFAM" id="SSF51126">
    <property type="entry name" value="Pectin lyase-like"/>
    <property type="match status" value="1"/>
</dbReference>
<accession>A0ABS1HEJ4</accession>
<proteinExistence type="inferred from homology"/>
<name>A0ABS1HEJ4_9BACT</name>
<dbReference type="PANTHER" id="PTHR31339:SF9">
    <property type="entry name" value="PLASMIN AND FIBRONECTIN-BINDING PROTEIN A"/>
    <property type="match status" value="1"/>
</dbReference>
<keyword evidence="2 4" id="KW-0378">Hydrolase</keyword>
<dbReference type="InterPro" id="IPR024535">
    <property type="entry name" value="RHGA/B-epi-like_pectate_lyase"/>
</dbReference>
<dbReference type="Pfam" id="PF12708">
    <property type="entry name" value="Pect-lyase_RHGA_epim"/>
    <property type="match status" value="1"/>
</dbReference>
<feature type="domain" description="Rhamnogalacturonase A/B/Epimerase-like pectate lyase" evidence="6">
    <location>
        <begin position="49"/>
        <end position="105"/>
    </location>
</feature>
<dbReference type="InterPro" id="IPR051801">
    <property type="entry name" value="GH28_Enzymes"/>
</dbReference>
<evidence type="ECO:0000256" key="1">
    <source>
        <dbReference type="ARBA" id="ARBA00008834"/>
    </source>
</evidence>
<evidence type="ECO:0000313" key="8">
    <source>
        <dbReference type="Proteomes" id="UP000605676"/>
    </source>
</evidence>
<dbReference type="Proteomes" id="UP000605676">
    <property type="component" value="Unassembled WGS sequence"/>
</dbReference>